<keyword evidence="1" id="KW-0805">Transcription regulation</keyword>
<dbReference type="Pfam" id="PF00440">
    <property type="entry name" value="TetR_N"/>
    <property type="match status" value="1"/>
</dbReference>
<evidence type="ECO:0000313" key="7">
    <source>
        <dbReference type="EMBL" id="BCK57339.1"/>
    </source>
</evidence>
<gene>
    <name evidence="7" type="ORF">NWFMUON74_51110</name>
</gene>
<accession>A0A7G1KTQ7</accession>
<dbReference type="PROSITE" id="PS50977">
    <property type="entry name" value="HTH_TETR_2"/>
    <property type="match status" value="1"/>
</dbReference>
<dbReference type="GeneID" id="80349551"/>
<keyword evidence="3" id="KW-0804">Transcription</keyword>
<evidence type="ECO:0000259" key="6">
    <source>
        <dbReference type="PROSITE" id="PS50977"/>
    </source>
</evidence>
<dbReference type="InterPro" id="IPR001647">
    <property type="entry name" value="HTH_TetR"/>
</dbReference>
<evidence type="ECO:0000256" key="1">
    <source>
        <dbReference type="ARBA" id="ARBA00023015"/>
    </source>
</evidence>
<proteinExistence type="predicted"/>
<feature type="domain" description="HTH tetR-type" evidence="6">
    <location>
        <begin position="29"/>
        <end position="89"/>
    </location>
</feature>
<evidence type="ECO:0000256" key="2">
    <source>
        <dbReference type="ARBA" id="ARBA00023125"/>
    </source>
</evidence>
<dbReference type="InterPro" id="IPR050109">
    <property type="entry name" value="HTH-type_TetR-like_transc_reg"/>
</dbReference>
<evidence type="ECO:0000256" key="4">
    <source>
        <dbReference type="PROSITE-ProRule" id="PRU00335"/>
    </source>
</evidence>
<dbReference type="KEGG" id="nwl:NWFMUON74_51110"/>
<feature type="DNA-binding region" description="H-T-H motif" evidence="4">
    <location>
        <begin position="52"/>
        <end position="71"/>
    </location>
</feature>
<dbReference type="PANTHER" id="PTHR30055:SF234">
    <property type="entry name" value="HTH-TYPE TRANSCRIPTIONAL REGULATOR BETI"/>
    <property type="match status" value="1"/>
</dbReference>
<evidence type="ECO:0000256" key="3">
    <source>
        <dbReference type="ARBA" id="ARBA00023163"/>
    </source>
</evidence>
<feature type="region of interest" description="Disordered" evidence="5">
    <location>
        <begin position="1"/>
        <end position="27"/>
    </location>
</feature>
<dbReference type="Proteomes" id="UP000516173">
    <property type="component" value="Chromosome"/>
</dbReference>
<evidence type="ECO:0000256" key="5">
    <source>
        <dbReference type="SAM" id="MobiDB-lite"/>
    </source>
</evidence>
<dbReference type="GO" id="GO:0003700">
    <property type="term" value="F:DNA-binding transcription factor activity"/>
    <property type="evidence" value="ECO:0007669"/>
    <property type="project" value="TreeGrafter"/>
</dbReference>
<dbReference type="Gene3D" id="1.10.357.10">
    <property type="entry name" value="Tetracycline Repressor, domain 2"/>
    <property type="match status" value="1"/>
</dbReference>
<evidence type="ECO:0000313" key="8">
    <source>
        <dbReference type="Proteomes" id="UP000516173"/>
    </source>
</evidence>
<dbReference type="AlphaFoldDB" id="A0A7G1KTQ7"/>
<dbReference type="GO" id="GO:0000976">
    <property type="term" value="F:transcription cis-regulatory region binding"/>
    <property type="evidence" value="ECO:0007669"/>
    <property type="project" value="TreeGrafter"/>
</dbReference>
<dbReference type="SUPFAM" id="SSF46689">
    <property type="entry name" value="Homeodomain-like"/>
    <property type="match status" value="1"/>
</dbReference>
<reference evidence="7 8" key="1">
    <citation type="submission" date="2020-08" db="EMBL/GenBank/DDBJ databases">
        <title>Genome Sequencing of Nocardia wallacei strain FMUON74 and assembly.</title>
        <authorList>
            <person name="Toyokawa M."/>
            <person name="Uesaka K."/>
        </authorList>
    </citation>
    <scope>NUCLEOTIDE SEQUENCE [LARGE SCALE GENOMIC DNA]</scope>
    <source>
        <strain evidence="7 8">FMUON74</strain>
    </source>
</reference>
<keyword evidence="8" id="KW-1185">Reference proteome</keyword>
<organism evidence="7 8">
    <name type="scientific">Nocardia wallacei</name>
    <dbReference type="NCBI Taxonomy" id="480035"/>
    <lineage>
        <taxon>Bacteria</taxon>
        <taxon>Bacillati</taxon>
        <taxon>Actinomycetota</taxon>
        <taxon>Actinomycetes</taxon>
        <taxon>Mycobacteriales</taxon>
        <taxon>Nocardiaceae</taxon>
        <taxon>Nocardia</taxon>
    </lineage>
</organism>
<dbReference type="RefSeq" id="WP_232110592.1">
    <property type="nucleotide sequence ID" value="NZ_AP023396.1"/>
</dbReference>
<keyword evidence="2 4" id="KW-0238">DNA-binding</keyword>
<name>A0A7G1KTQ7_9NOCA</name>
<dbReference type="PANTHER" id="PTHR30055">
    <property type="entry name" value="HTH-TYPE TRANSCRIPTIONAL REGULATOR RUTR"/>
    <property type="match status" value="1"/>
</dbReference>
<dbReference type="EMBL" id="AP023396">
    <property type="protein sequence ID" value="BCK57339.1"/>
    <property type="molecule type" value="Genomic_DNA"/>
</dbReference>
<dbReference type="InterPro" id="IPR009057">
    <property type="entry name" value="Homeodomain-like_sf"/>
</dbReference>
<sequence>MTRLSGVYDASKPGLPRGRSSLPAEQAREEQRSRLLRGVISAVAEKGYAATTVADIVARARVSRREFYQHFTDKQQCFLDAALAGAEVVFAALEPPAEQIDPLDMLRRSIRGYLGLCSAEPEFTRCLIIELPGMGELGLALRNVGYQRIADILREWHVRAREVRPEWPPVPGAMFTAAVGAIEELVLGPISAGCPDELPEQEQSAVEVLLRLFAVPE</sequence>
<protein>
    <submittedName>
        <fullName evidence="7">TetR family transcriptional regulator</fullName>
    </submittedName>
</protein>